<dbReference type="InterPro" id="IPR023606">
    <property type="entry name" value="CoA-Trfase_III_dom_1_sf"/>
</dbReference>
<accession>A0ABT1XA37</accession>
<dbReference type="Pfam" id="PF02515">
    <property type="entry name" value="CoA_transf_3"/>
    <property type="match status" value="1"/>
</dbReference>
<evidence type="ECO:0000313" key="2">
    <source>
        <dbReference type="EMBL" id="MCR0984970.1"/>
    </source>
</evidence>
<evidence type="ECO:0000313" key="3">
    <source>
        <dbReference type="Proteomes" id="UP001524642"/>
    </source>
</evidence>
<sequence length="462" mass="48297">MSSSSPLRAILSEAVASLSLPTILADRLTLAGEESLPSCFLVTDLAAAAIGAAGIAVSDLLGADGPALPVAVDRHLASAWFLSSLRPQGWNIPAPWDPIAGDYRAADGWIRLHTNASHHREAALSVLGCAGEREAVAAAVSRLAADDLEAAVLRAGGCAATMRDMLAWQAHPQGQAVRAEPLIALEETTAPPLSWRPDPTRPLAGIRVLDLTRILAGPVATRFLAGLGAAVLRIDPPGWEEPSLAPDVTPGKRCARLDLRQAEDRRRFEALLAGAHILVHGYRPGALDALGLGAAERRRINPGLIDVSLCAYGWTGPWAGRRGFDSLVQMSSGIAAAGMVWKGTSQPVPLPAQALDHATGYLMGAAALRGLTARLRNGRALTARLSLARTACTLTAVAGLAQGSDSTGRRDEDFAPETEETAWGPALRLRSPLLVGGTPLHWNCPASKLGSAEASWDGGMVE</sequence>
<dbReference type="Proteomes" id="UP001524642">
    <property type="component" value="Unassembled WGS sequence"/>
</dbReference>
<organism evidence="2 3">
    <name type="scientific">Roseomonas populi</name>
    <dbReference type="NCBI Taxonomy" id="3121582"/>
    <lineage>
        <taxon>Bacteria</taxon>
        <taxon>Pseudomonadati</taxon>
        <taxon>Pseudomonadota</taxon>
        <taxon>Alphaproteobacteria</taxon>
        <taxon>Acetobacterales</taxon>
        <taxon>Roseomonadaceae</taxon>
        <taxon>Roseomonas</taxon>
    </lineage>
</organism>
<reference evidence="2 3" key="1">
    <citation type="submission" date="2022-06" db="EMBL/GenBank/DDBJ databases">
        <title>Roseomonas CN29.</title>
        <authorList>
            <person name="Cheng Y."/>
            <person name="He X."/>
        </authorList>
    </citation>
    <scope>NUCLEOTIDE SEQUENCE [LARGE SCALE GENOMIC DNA]</scope>
    <source>
        <strain evidence="2 3">CN29</strain>
    </source>
</reference>
<dbReference type="SUPFAM" id="SSF89796">
    <property type="entry name" value="CoA-transferase family III (CaiB/BaiF)"/>
    <property type="match status" value="2"/>
</dbReference>
<keyword evidence="2" id="KW-0808">Transferase</keyword>
<dbReference type="GO" id="GO:0016740">
    <property type="term" value="F:transferase activity"/>
    <property type="evidence" value="ECO:0007669"/>
    <property type="project" value="UniProtKB-KW"/>
</dbReference>
<feature type="region of interest" description="Disordered" evidence="1">
    <location>
        <begin position="403"/>
        <end position="422"/>
    </location>
</feature>
<dbReference type="InterPro" id="IPR006194">
    <property type="entry name" value="Gly-tRNA-synth_heterodimer"/>
</dbReference>
<name>A0ABT1XA37_9PROT</name>
<dbReference type="PROSITE" id="PS50861">
    <property type="entry name" value="AA_TRNA_LIGASE_II_GLYAB"/>
    <property type="match status" value="1"/>
</dbReference>
<evidence type="ECO:0000256" key="1">
    <source>
        <dbReference type="SAM" id="MobiDB-lite"/>
    </source>
</evidence>
<dbReference type="RefSeq" id="WP_257718623.1">
    <property type="nucleotide sequence ID" value="NZ_JANJOU010000027.1"/>
</dbReference>
<dbReference type="EMBL" id="JANJOU010000027">
    <property type="protein sequence ID" value="MCR0984970.1"/>
    <property type="molecule type" value="Genomic_DNA"/>
</dbReference>
<dbReference type="InterPro" id="IPR052985">
    <property type="entry name" value="CoA-trans_III_biosynth/detox"/>
</dbReference>
<dbReference type="Gene3D" id="3.40.50.10540">
    <property type="entry name" value="Crotonobetainyl-coa:carnitine coa-transferase, domain 1"/>
    <property type="match status" value="1"/>
</dbReference>
<comment type="caution">
    <text evidence="2">The sequence shown here is derived from an EMBL/GenBank/DDBJ whole genome shotgun (WGS) entry which is preliminary data.</text>
</comment>
<gene>
    <name evidence="2" type="ORF">NRP21_23205</name>
</gene>
<dbReference type="InterPro" id="IPR003673">
    <property type="entry name" value="CoA-Trfase_fam_III"/>
</dbReference>
<proteinExistence type="predicted"/>
<dbReference type="PANTHER" id="PTHR48229">
    <property type="entry name" value="CAIB/BAIF FAMILY ENZYME (AFU_ORTHOLOGUE AFUA_1G05360)-RELATED"/>
    <property type="match status" value="1"/>
</dbReference>
<keyword evidence="3" id="KW-1185">Reference proteome</keyword>
<dbReference type="PANTHER" id="PTHR48229:SF1">
    <property type="entry name" value="ALPHA METHYLACYL-COA RACEMASE-RELATED"/>
    <property type="match status" value="1"/>
</dbReference>
<protein>
    <submittedName>
        <fullName evidence="2">CoA transferase</fullName>
    </submittedName>
</protein>